<reference evidence="3" key="1">
    <citation type="journal article" date="2021" name="PeerJ">
        <title>Extensive microbial diversity within the chicken gut microbiome revealed by metagenomics and culture.</title>
        <authorList>
            <person name="Gilroy R."/>
            <person name="Ravi A."/>
            <person name="Getino M."/>
            <person name="Pursley I."/>
            <person name="Horton D.L."/>
            <person name="Alikhan N.F."/>
            <person name="Baker D."/>
            <person name="Gharbi K."/>
            <person name="Hall N."/>
            <person name="Watson M."/>
            <person name="Adriaenssens E.M."/>
            <person name="Foster-Nyarko E."/>
            <person name="Jarju S."/>
            <person name="Secka A."/>
            <person name="Antonio M."/>
            <person name="Oren A."/>
            <person name="Chaudhuri R.R."/>
            <person name="La Ragione R."/>
            <person name="Hildebrand F."/>
            <person name="Pallen M.J."/>
        </authorList>
    </citation>
    <scope>NUCLEOTIDE SEQUENCE</scope>
    <source>
        <strain evidence="3">2189</strain>
    </source>
</reference>
<feature type="transmembrane region" description="Helical" evidence="2">
    <location>
        <begin position="177"/>
        <end position="197"/>
    </location>
</feature>
<feature type="compositionally biased region" description="Basic and acidic residues" evidence="1">
    <location>
        <begin position="289"/>
        <end position="302"/>
    </location>
</feature>
<dbReference type="Proteomes" id="UP000886847">
    <property type="component" value="Unassembled WGS sequence"/>
</dbReference>
<feature type="transmembrane region" description="Helical" evidence="2">
    <location>
        <begin position="248"/>
        <end position="268"/>
    </location>
</feature>
<feature type="transmembrane region" description="Helical" evidence="2">
    <location>
        <begin position="311"/>
        <end position="330"/>
    </location>
</feature>
<feature type="transmembrane region" description="Helical" evidence="2">
    <location>
        <begin position="41"/>
        <end position="62"/>
    </location>
</feature>
<feature type="region of interest" description="Disordered" evidence="1">
    <location>
        <begin position="276"/>
        <end position="302"/>
    </location>
</feature>
<evidence type="ECO:0000256" key="1">
    <source>
        <dbReference type="SAM" id="MobiDB-lite"/>
    </source>
</evidence>
<feature type="transmembrane region" description="Helical" evidence="2">
    <location>
        <begin position="83"/>
        <end position="104"/>
    </location>
</feature>
<evidence type="ECO:0000313" key="3">
    <source>
        <dbReference type="EMBL" id="HIX50504.1"/>
    </source>
</evidence>
<protein>
    <submittedName>
        <fullName evidence="3">Uncharacterized protein</fullName>
    </submittedName>
</protein>
<keyword evidence="2" id="KW-0812">Transmembrane</keyword>
<reference evidence="3" key="2">
    <citation type="submission" date="2021-04" db="EMBL/GenBank/DDBJ databases">
        <authorList>
            <person name="Gilroy R."/>
        </authorList>
    </citation>
    <scope>NUCLEOTIDE SEQUENCE</scope>
    <source>
        <strain evidence="3">2189</strain>
    </source>
</reference>
<evidence type="ECO:0000256" key="2">
    <source>
        <dbReference type="SAM" id="Phobius"/>
    </source>
</evidence>
<proteinExistence type="predicted"/>
<comment type="caution">
    <text evidence="3">The sequence shown here is derived from an EMBL/GenBank/DDBJ whole genome shotgun (WGS) entry which is preliminary data.</text>
</comment>
<accession>A0A9D1W0U2</accession>
<gene>
    <name evidence="3" type="ORF">H9851_04410</name>
</gene>
<sequence>MMKKCFACFRAGAGLAFSLFGAVVGAGFMTGAELVRFFPLRAAFAHAAVAAGLFAACFLLLFDAGRKCGGFEGALRCCGRAAPVFRALLHFASFITCAAMLAGLDGAVRTGFGLRYALPVAALCALPAMFFVARRGMRGVAALSAALVPVMAAVFAARAGDIPAGFTPSSPQSAFTSLTGVCLYAAMNCFLAAPLACDAGREGAGRGGCIAAAALIGFCIAAALGAVARAGTAGEEMPFLAAGGGGPAAVACICAVLTTLFSSFYPLARAAEQYSAEKGGKERHKKRKEEHTADAERGTKESRALPVRERAAAVQAGLCAGAFLLSLCGLSGIVRAVYPLIGMAGAAFFLLLAARRLPSLLSSSPAQQQLFRQRHQGVHARGQQAEDGCRRHHQV</sequence>
<feature type="transmembrane region" description="Helical" evidence="2">
    <location>
        <begin position="209"/>
        <end position="228"/>
    </location>
</feature>
<feature type="transmembrane region" description="Helical" evidence="2">
    <location>
        <begin position="116"/>
        <end position="133"/>
    </location>
</feature>
<keyword evidence="2" id="KW-0472">Membrane</keyword>
<feature type="transmembrane region" description="Helical" evidence="2">
    <location>
        <begin position="140"/>
        <end position="157"/>
    </location>
</feature>
<name>A0A9D1W0U2_9FIRM</name>
<dbReference type="AlphaFoldDB" id="A0A9D1W0U2"/>
<keyword evidence="2" id="KW-1133">Transmembrane helix</keyword>
<evidence type="ECO:0000313" key="4">
    <source>
        <dbReference type="Proteomes" id="UP000886847"/>
    </source>
</evidence>
<dbReference type="EMBL" id="DXEW01000023">
    <property type="protein sequence ID" value="HIX50504.1"/>
    <property type="molecule type" value="Genomic_DNA"/>
</dbReference>
<feature type="transmembrane region" description="Helical" evidence="2">
    <location>
        <begin position="336"/>
        <end position="354"/>
    </location>
</feature>
<organism evidence="3 4">
    <name type="scientific">Candidatus Borkfalkia faecavium</name>
    <dbReference type="NCBI Taxonomy" id="2838508"/>
    <lineage>
        <taxon>Bacteria</taxon>
        <taxon>Bacillati</taxon>
        <taxon>Bacillota</taxon>
        <taxon>Clostridia</taxon>
        <taxon>Christensenellales</taxon>
        <taxon>Christensenellaceae</taxon>
        <taxon>Candidatus Borkfalkia</taxon>
    </lineage>
</organism>